<evidence type="ECO:0000313" key="2">
    <source>
        <dbReference type="Proteomes" id="UP001202581"/>
    </source>
</evidence>
<dbReference type="KEGG" id="vg:77926963"/>
<protein>
    <submittedName>
        <fullName evidence="1">Uncharacterized protein</fullName>
    </submittedName>
</protein>
<name>A0AA49BRZ3_9CAUD</name>
<evidence type="ECO:0000313" key="1">
    <source>
        <dbReference type="EMBL" id="UMO76388.1"/>
    </source>
</evidence>
<keyword evidence="2" id="KW-1185">Reference proteome</keyword>
<reference evidence="1" key="1">
    <citation type="submission" date="2021-12" db="EMBL/GenBank/DDBJ databases">
        <authorList>
            <person name="Khadka S."/>
            <person name="Uribe D.A."/>
            <person name="Klipsch I.N."/>
            <person name="Rene S.R."/>
            <person name="Jimenez M.L."/>
            <person name="Saini B.K."/>
            <person name="Zugasti M."/>
            <person name="Bullon R.M."/>
            <person name="Sharp C.D."/>
            <person name="Kapinga K.O."/>
            <person name="Warner C.P."/>
            <person name="Sarinana J."/>
            <person name="Jimenez A."/>
            <person name="Layton S.R."/>
            <person name="Nayek S."/>
            <person name="Hughes L.E."/>
            <person name="Garlena R.A."/>
            <person name="Russell D.A."/>
            <person name="Jacobs-Sera D."/>
            <person name="Hatfull G.F."/>
        </authorList>
    </citation>
    <scope>NUCLEOTIDE SEQUENCE</scope>
</reference>
<gene>
    <name evidence="1" type="primary">245</name>
    <name evidence="1" type="ORF">SEA_TOMAS_245</name>
</gene>
<sequence>MKRPNVAFTREELALESQFVKSYDDSKKFKQLYPEQFRAAEEGLIAFYQTVAQRAKNGN</sequence>
<dbReference type="Proteomes" id="UP001202581">
    <property type="component" value="Segment"/>
</dbReference>
<dbReference type="EMBL" id="OL829978">
    <property type="protein sequence ID" value="UMO76388.1"/>
    <property type="molecule type" value="Genomic_DNA"/>
</dbReference>
<dbReference type="RefSeq" id="YP_010651327.1">
    <property type="nucleotide sequence ID" value="NC_070781.1"/>
</dbReference>
<proteinExistence type="predicted"/>
<accession>A0AA49BRZ3</accession>
<organism evidence="1 2">
    <name type="scientific">Streptomyces phage Tomas</name>
    <dbReference type="NCBI Taxonomy" id="2914443"/>
    <lineage>
        <taxon>Viruses</taxon>
        <taxon>Duplodnaviria</taxon>
        <taxon>Heunggongvirae</taxon>
        <taxon>Uroviricota</taxon>
        <taxon>Caudoviricetes</taxon>
        <taxon>Stanwilliamsviridae</taxon>
        <taxon>Boydwoodruffvirinae</taxon>
        <taxon>Tomasvirus</taxon>
        <taxon>Tomasvirus tomas</taxon>
    </lineage>
</organism>
<dbReference type="GeneID" id="77926963"/>